<proteinExistence type="predicted"/>
<reference evidence="1" key="1">
    <citation type="submission" date="2014-05" db="EMBL/GenBank/DDBJ databases">
        <authorList>
            <person name="Chronopoulou M."/>
        </authorList>
    </citation>
    <scope>NUCLEOTIDE SEQUENCE</scope>
    <source>
        <tissue evidence="1">Whole organism</tissue>
    </source>
</reference>
<sequence length="57" mass="6304">NYLSLLGWVNDHVSGFVATKSFKVLEILSLDDFTSKDTLGPFYFRAVNCPTSPSASF</sequence>
<feature type="non-terminal residue" evidence="1">
    <location>
        <position position="1"/>
    </location>
</feature>
<evidence type="ECO:0000313" key="1">
    <source>
        <dbReference type="EMBL" id="CDW46500.1"/>
    </source>
</evidence>
<protein>
    <submittedName>
        <fullName evidence="1">Uncharacterized protein</fullName>
    </submittedName>
</protein>
<name>A0A0K2V854_LEPSM</name>
<organism evidence="1">
    <name type="scientific">Lepeophtheirus salmonis</name>
    <name type="common">Salmon louse</name>
    <name type="synonym">Caligus salmonis</name>
    <dbReference type="NCBI Taxonomy" id="72036"/>
    <lineage>
        <taxon>Eukaryota</taxon>
        <taxon>Metazoa</taxon>
        <taxon>Ecdysozoa</taxon>
        <taxon>Arthropoda</taxon>
        <taxon>Crustacea</taxon>
        <taxon>Multicrustacea</taxon>
        <taxon>Hexanauplia</taxon>
        <taxon>Copepoda</taxon>
        <taxon>Siphonostomatoida</taxon>
        <taxon>Caligidae</taxon>
        <taxon>Lepeophtheirus</taxon>
    </lineage>
</organism>
<dbReference type="EMBL" id="HACA01029139">
    <property type="protein sequence ID" value="CDW46500.1"/>
    <property type="molecule type" value="Transcribed_RNA"/>
</dbReference>
<dbReference type="AlphaFoldDB" id="A0A0K2V854"/>
<accession>A0A0K2V854</accession>